<dbReference type="Proteomes" id="UP000294564">
    <property type="component" value="Unassembled WGS sequence"/>
</dbReference>
<evidence type="ECO:0000313" key="3">
    <source>
        <dbReference type="Proteomes" id="UP000294564"/>
    </source>
</evidence>
<accession>A0A4R2P2F3</accession>
<dbReference type="AlphaFoldDB" id="A0A4R2P2F3"/>
<dbReference type="InterPro" id="IPR041662">
    <property type="entry name" value="SusD-like_2"/>
</dbReference>
<protein>
    <submittedName>
        <fullName evidence="2">SusD-like starch-binding protein associating with outer membrane</fullName>
    </submittedName>
</protein>
<reference evidence="2 3" key="1">
    <citation type="submission" date="2019-03" db="EMBL/GenBank/DDBJ databases">
        <title>Genomic Encyclopedia of Type Strains, Phase IV (KMG-IV): sequencing the most valuable type-strain genomes for metagenomic binning, comparative biology and taxonomic classification.</title>
        <authorList>
            <person name="Goeker M."/>
        </authorList>
    </citation>
    <scope>NUCLEOTIDE SEQUENCE [LARGE SCALE GENOMIC DNA]</scope>
    <source>
        <strain evidence="2 3">DSM 14836</strain>
    </source>
</reference>
<comment type="caution">
    <text evidence="2">The sequence shown here is derived from an EMBL/GenBank/DDBJ whole genome shotgun (WGS) entry which is preliminary data.</text>
</comment>
<dbReference type="InterPro" id="IPR011990">
    <property type="entry name" value="TPR-like_helical_dom_sf"/>
</dbReference>
<name>A0A4R2P2F3_9FLAO</name>
<dbReference type="SUPFAM" id="SSF48452">
    <property type="entry name" value="TPR-like"/>
    <property type="match status" value="1"/>
</dbReference>
<organism evidence="2 3">
    <name type="scientific">Tenacibaculum skagerrakense</name>
    <dbReference type="NCBI Taxonomy" id="186571"/>
    <lineage>
        <taxon>Bacteria</taxon>
        <taxon>Pseudomonadati</taxon>
        <taxon>Bacteroidota</taxon>
        <taxon>Flavobacteriia</taxon>
        <taxon>Flavobacteriales</taxon>
        <taxon>Flavobacteriaceae</taxon>
        <taxon>Tenacibaculum</taxon>
    </lineage>
</organism>
<sequence length="478" mass="53068">MLMLCISIVSCSDYLDVNDSIDNQNLDELTPNQLIVGAQALSAETYANRLNRVGNWMGVAWSGNYLAFNDAYGLESRYQFSNTFYDDVWDNIYRFTSNFATIEKYNDDKNWNNQKAAAKILKAFYFQYIVDLYGDAPYSEAFQGTDNLFPKYDDAQDIYMSLIDSLDEAMTMINTGSEEFGINDITFNGDMGRWRAFANTIKLRLLIRLTEKAQSDATLGTYVTTKFAELNGAQFITQDVTVNPGYSNADDRQNPFWEVYGFTPVNVPTAQGRQTGPSEFAFNLLDNSNDPRLNRLWKPNTGNSNTFAGTQQNGTGNSASIGDGVLKSADADLPIMLAAESYFLQAEAVQRGYLTGNAKMLFDQGVTASFDYLGATDAATYITNTDADADLGFNGGDPLRAIITQKWIALTSVSGAELWIEYNRTGFPSNLPLPNASTDSNIPVRLLYPASEYSGNSQNVKSQTRSDAFSSKIFWDVN</sequence>
<dbReference type="Pfam" id="PF12771">
    <property type="entry name" value="SusD-like_2"/>
    <property type="match status" value="1"/>
</dbReference>
<keyword evidence="3" id="KW-1185">Reference proteome</keyword>
<dbReference type="Gene3D" id="1.25.40.390">
    <property type="match status" value="1"/>
</dbReference>
<proteinExistence type="predicted"/>
<evidence type="ECO:0000313" key="2">
    <source>
        <dbReference type="EMBL" id="TCP28298.1"/>
    </source>
</evidence>
<gene>
    <name evidence="2" type="ORF">EV195_101462</name>
</gene>
<feature type="region of interest" description="Disordered" evidence="1">
    <location>
        <begin position="301"/>
        <end position="321"/>
    </location>
</feature>
<evidence type="ECO:0000256" key="1">
    <source>
        <dbReference type="SAM" id="MobiDB-lite"/>
    </source>
</evidence>
<dbReference type="EMBL" id="SLXM01000001">
    <property type="protein sequence ID" value="TCP28298.1"/>
    <property type="molecule type" value="Genomic_DNA"/>
</dbReference>
<feature type="compositionally biased region" description="Polar residues" evidence="1">
    <location>
        <begin position="301"/>
        <end position="320"/>
    </location>
</feature>